<feature type="domain" description="Zn(2)-C6 fungal-type" evidence="2">
    <location>
        <begin position="27"/>
        <end position="57"/>
    </location>
</feature>
<evidence type="ECO:0000259" key="2">
    <source>
        <dbReference type="PROSITE" id="PS50048"/>
    </source>
</evidence>
<dbReference type="CDD" id="cd00067">
    <property type="entry name" value="GAL4"/>
    <property type="match status" value="1"/>
</dbReference>
<dbReference type="GeneID" id="30198738"/>
<dbReference type="EMBL" id="KV454209">
    <property type="protein sequence ID" value="ODQ61071.1"/>
    <property type="molecule type" value="Genomic_DNA"/>
</dbReference>
<organism evidence="3 4">
    <name type="scientific">Wickerhamomyces anomalus (strain ATCC 58044 / CBS 1984 / NCYC 433 / NRRL Y-366-8)</name>
    <name type="common">Yeast</name>
    <name type="synonym">Hansenula anomala</name>
    <dbReference type="NCBI Taxonomy" id="683960"/>
    <lineage>
        <taxon>Eukaryota</taxon>
        <taxon>Fungi</taxon>
        <taxon>Dikarya</taxon>
        <taxon>Ascomycota</taxon>
        <taxon>Saccharomycotina</taxon>
        <taxon>Saccharomycetes</taxon>
        <taxon>Phaffomycetales</taxon>
        <taxon>Wickerhamomycetaceae</taxon>
        <taxon>Wickerhamomyces</taxon>
    </lineage>
</organism>
<dbReference type="PROSITE" id="PS00463">
    <property type="entry name" value="ZN2_CY6_FUNGAL_1"/>
    <property type="match status" value="1"/>
</dbReference>
<protein>
    <recommendedName>
        <fullName evidence="2">Zn(2)-C6 fungal-type domain-containing protein</fullName>
    </recommendedName>
</protein>
<dbReference type="Gene3D" id="4.10.240.10">
    <property type="entry name" value="Zn(2)-C6 fungal-type DNA-binding domain"/>
    <property type="match status" value="1"/>
</dbReference>
<name>A0A1E3P6M6_WICAA</name>
<dbReference type="AlphaFoldDB" id="A0A1E3P6M6"/>
<feature type="compositionally biased region" description="Polar residues" evidence="1">
    <location>
        <begin position="670"/>
        <end position="699"/>
    </location>
</feature>
<dbReference type="InterPro" id="IPR036864">
    <property type="entry name" value="Zn2-C6_fun-type_DNA-bd_sf"/>
</dbReference>
<dbReference type="GO" id="GO:0000981">
    <property type="term" value="F:DNA-binding transcription factor activity, RNA polymerase II-specific"/>
    <property type="evidence" value="ECO:0007669"/>
    <property type="project" value="InterPro"/>
</dbReference>
<sequence length="779" mass="88199">MSEEQRLPESLNDSQRARPNAKHVSRACLECRHRHLRCDGQYPKCGRCTQHDKECSYVKSNRGGSRKKGVKKAKPSKTDITDVDIEVPILPCIPNNGGPVDHNEANCPNGHDKESCSFLRDGSQLNLPCTKKQKANTIKERGEQNVNMEPFHKQPSAAGRKFLDQVFDHSSIINNYYTRFHVAHPLLPSIDEIDNFLLLSDEPRELLAVMKLIGDGYTSSKYSKNINQVFDIVIEINGLIEKKPRDLITLQTLILLSLVCHISALHDLSTSIRKKCMELAIHLDINNLDIERFKGDIDINGNSLNKKGASSSAVNGLTPTGSVDELNVNFYNTKRVRNLEEETLKDCARRCFWELFFLDIIIGCSDGKTVSSLTSLECFVNFPNKPDRFEFDYETRAHTSKLVDDSVRLNNIIFSNVSIGHQYTKLSASLSNWELKFSNPDFYKLPYLVDGMGRINNGVHQGILMLNYAKIFTHRPLSFLWRPDIPKNLKCVEFLNDQLNKTDDNCQDLPSDKDLIKSRKIIETRKTIDAANSISKTLIDTNPLDILKRTPLSACSLAFAGLVHLSSYLWYSQVIQSKDPNLGSFNSNELNIYEEYLKLELSGIYQISSHWYLSSKIANYLLESITKLLPDLADKLHSHFHNDTNYANVRAQKEDENEFDASRSINSTNIDNLSISNNSESTPVNHVSTPLNSTSTPGTDFNRGFPTDPTYSSLNLNTVQQSDLPWPNSEEPMSPQSDTGCNWIDKNQLDFEFNDYNFAEFDLNTINAIDDMIKNATTN</sequence>
<evidence type="ECO:0000313" key="4">
    <source>
        <dbReference type="Proteomes" id="UP000094112"/>
    </source>
</evidence>
<evidence type="ECO:0000313" key="3">
    <source>
        <dbReference type="EMBL" id="ODQ61071.1"/>
    </source>
</evidence>
<dbReference type="Proteomes" id="UP000094112">
    <property type="component" value="Unassembled WGS sequence"/>
</dbReference>
<dbReference type="RefSeq" id="XP_019040278.1">
    <property type="nucleotide sequence ID" value="XM_019181492.1"/>
</dbReference>
<feature type="region of interest" description="Disordered" evidence="1">
    <location>
        <begin position="670"/>
        <end position="702"/>
    </location>
</feature>
<dbReference type="CDD" id="cd12148">
    <property type="entry name" value="fungal_TF_MHR"/>
    <property type="match status" value="1"/>
</dbReference>
<dbReference type="STRING" id="683960.A0A1E3P6M6"/>
<dbReference type="SUPFAM" id="SSF57701">
    <property type="entry name" value="Zn2/Cys6 DNA-binding domain"/>
    <property type="match status" value="1"/>
</dbReference>
<dbReference type="InterPro" id="IPR001138">
    <property type="entry name" value="Zn2Cys6_DnaBD"/>
</dbReference>
<proteinExistence type="predicted"/>
<gene>
    <name evidence="3" type="ORF">WICANDRAFT_28500</name>
</gene>
<dbReference type="GO" id="GO:0008270">
    <property type="term" value="F:zinc ion binding"/>
    <property type="evidence" value="ECO:0007669"/>
    <property type="project" value="InterPro"/>
</dbReference>
<dbReference type="OrthoDB" id="2399539at2759"/>
<keyword evidence="4" id="KW-1185">Reference proteome</keyword>
<dbReference type="PANTHER" id="PTHR47431:SF1">
    <property type="entry name" value="ZN(II)2CYS6 TRANSCRIPTION FACTOR (EUROFUNG)"/>
    <property type="match status" value="1"/>
</dbReference>
<dbReference type="PROSITE" id="PS50048">
    <property type="entry name" value="ZN2_CY6_FUNGAL_2"/>
    <property type="match status" value="1"/>
</dbReference>
<evidence type="ECO:0000256" key="1">
    <source>
        <dbReference type="SAM" id="MobiDB-lite"/>
    </source>
</evidence>
<dbReference type="Pfam" id="PF00172">
    <property type="entry name" value="Zn_clus"/>
    <property type="match status" value="1"/>
</dbReference>
<dbReference type="PANTHER" id="PTHR47431">
    <property type="entry name" value="ZN(II)2CYS6 TRANSCRIPTION FACTOR (EUROFUNG)-RELATED"/>
    <property type="match status" value="1"/>
</dbReference>
<dbReference type="SMART" id="SM00066">
    <property type="entry name" value="GAL4"/>
    <property type="match status" value="1"/>
</dbReference>
<accession>A0A1E3P6M6</accession>
<reference evidence="3 4" key="1">
    <citation type="journal article" date="2016" name="Proc. Natl. Acad. Sci. U.S.A.">
        <title>Comparative genomics of biotechnologically important yeasts.</title>
        <authorList>
            <person name="Riley R."/>
            <person name="Haridas S."/>
            <person name="Wolfe K.H."/>
            <person name="Lopes M.R."/>
            <person name="Hittinger C.T."/>
            <person name="Goeker M."/>
            <person name="Salamov A.A."/>
            <person name="Wisecaver J.H."/>
            <person name="Long T.M."/>
            <person name="Calvey C.H."/>
            <person name="Aerts A.L."/>
            <person name="Barry K.W."/>
            <person name="Choi C."/>
            <person name="Clum A."/>
            <person name="Coughlan A.Y."/>
            <person name="Deshpande S."/>
            <person name="Douglass A.P."/>
            <person name="Hanson S.J."/>
            <person name="Klenk H.-P."/>
            <person name="LaButti K.M."/>
            <person name="Lapidus A."/>
            <person name="Lindquist E.A."/>
            <person name="Lipzen A.M."/>
            <person name="Meier-Kolthoff J.P."/>
            <person name="Ohm R.A."/>
            <person name="Otillar R.P."/>
            <person name="Pangilinan J.L."/>
            <person name="Peng Y."/>
            <person name="Rokas A."/>
            <person name="Rosa C.A."/>
            <person name="Scheuner C."/>
            <person name="Sibirny A.A."/>
            <person name="Slot J.C."/>
            <person name="Stielow J.B."/>
            <person name="Sun H."/>
            <person name="Kurtzman C.P."/>
            <person name="Blackwell M."/>
            <person name="Grigoriev I.V."/>
            <person name="Jeffries T.W."/>
        </authorList>
    </citation>
    <scope>NUCLEOTIDE SEQUENCE [LARGE SCALE GENOMIC DNA]</scope>
    <source>
        <strain evidence="4">ATCC 58044 / CBS 1984 / NCYC 433 / NRRL Y-366-8</strain>
    </source>
</reference>